<accession>A0ABD0K3M2</accession>
<keyword evidence="2" id="KW-1185">Reference proteome</keyword>
<evidence type="ECO:0000313" key="2">
    <source>
        <dbReference type="Proteomes" id="UP001519460"/>
    </source>
</evidence>
<feature type="non-terminal residue" evidence="1">
    <location>
        <position position="69"/>
    </location>
</feature>
<protein>
    <submittedName>
        <fullName evidence="1">Uncharacterized protein</fullName>
    </submittedName>
</protein>
<organism evidence="1 2">
    <name type="scientific">Batillaria attramentaria</name>
    <dbReference type="NCBI Taxonomy" id="370345"/>
    <lineage>
        <taxon>Eukaryota</taxon>
        <taxon>Metazoa</taxon>
        <taxon>Spiralia</taxon>
        <taxon>Lophotrochozoa</taxon>
        <taxon>Mollusca</taxon>
        <taxon>Gastropoda</taxon>
        <taxon>Caenogastropoda</taxon>
        <taxon>Sorbeoconcha</taxon>
        <taxon>Cerithioidea</taxon>
        <taxon>Batillariidae</taxon>
        <taxon>Batillaria</taxon>
    </lineage>
</organism>
<feature type="non-terminal residue" evidence="1">
    <location>
        <position position="1"/>
    </location>
</feature>
<evidence type="ECO:0000313" key="1">
    <source>
        <dbReference type="EMBL" id="KAK7481453.1"/>
    </source>
</evidence>
<gene>
    <name evidence="1" type="ORF">BaRGS_00027304</name>
</gene>
<dbReference type="Proteomes" id="UP001519460">
    <property type="component" value="Unassembled WGS sequence"/>
</dbReference>
<dbReference type="EMBL" id="JACVVK020000262">
    <property type="protein sequence ID" value="KAK7481453.1"/>
    <property type="molecule type" value="Genomic_DNA"/>
</dbReference>
<proteinExistence type="predicted"/>
<dbReference type="AlphaFoldDB" id="A0ABD0K3M2"/>
<reference evidence="1 2" key="1">
    <citation type="journal article" date="2023" name="Sci. Data">
        <title>Genome assembly of the Korean intertidal mud-creeper Batillaria attramentaria.</title>
        <authorList>
            <person name="Patra A.K."/>
            <person name="Ho P.T."/>
            <person name="Jun S."/>
            <person name="Lee S.J."/>
            <person name="Kim Y."/>
            <person name="Won Y.J."/>
        </authorList>
    </citation>
    <scope>NUCLEOTIDE SEQUENCE [LARGE SCALE GENOMIC DNA]</scope>
    <source>
        <strain evidence="1">Wonlab-2016</strain>
    </source>
</reference>
<comment type="caution">
    <text evidence="1">The sequence shown here is derived from an EMBL/GenBank/DDBJ whole genome shotgun (WGS) entry which is preliminary data.</text>
</comment>
<name>A0ABD0K3M2_9CAEN</name>
<sequence length="69" mass="7845">AREQIAERTTRDSPGSKRFDYFRFLMWMGTGENGHPGHDLVSATILLQQMAGLLALARLLRRDTRVTTL</sequence>